<name>A0ABY5DKN0_9GAMM</name>
<gene>
    <name evidence="1" type="ORF">MMH89_03950</name>
</gene>
<dbReference type="EMBL" id="CP092900">
    <property type="protein sequence ID" value="UTC24370.1"/>
    <property type="molecule type" value="Genomic_DNA"/>
</dbReference>
<proteinExistence type="predicted"/>
<sequence length="461" mass="52748">MSIGFFDRLPSLKTLLTGNIKQDDFQEALRLYHFIFEPETNNTLDITSLNEQLRQKIRDAYGEDFFIDNIDLVDEAFRTQCQLGTKAFFEQVKIKYKKDMPFRLDSPIGAFLNQTTALEGYLESIDMTPEDRLRINLMVDIQLEKTKGFETETAIKTVLLRKICRKVIDKLPNTRDEDLTSESKAHPVQTSGIRNNCIYHATALSIFEQFSQSKFDPALIEQVLGDFSHAFNKRHGTKLTNYEIVKWIRDLSNNNIDPKVVQAAIAPTMREYVHQYATRIDPNHNPVCGSESHQIMSILAFTYCARIKVERTDVNSDAHAEMSSCTYLPHEDELGYIPTAELKPKHFKPQVTVQVKGNYLANHFTALCSSDCYSNYHTHQNGKWFKQQYTDLSAGTDPMIKATQRSILHWKHGADLINTQFSNSMEKTLLNLLMIISIVGIIPLILHSRETTPETGNSLNP</sequence>
<accession>A0ABY5DKN0</accession>
<keyword evidence="2" id="KW-1185">Reference proteome</keyword>
<organism evidence="1 2">
    <name type="scientific">Candidatus Comchoanobacter bicostacola</name>
    <dbReference type="NCBI Taxonomy" id="2919598"/>
    <lineage>
        <taxon>Bacteria</taxon>
        <taxon>Pseudomonadati</taxon>
        <taxon>Pseudomonadota</taxon>
        <taxon>Gammaproteobacteria</taxon>
        <taxon>Candidatus Comchoanobacterales</taxon>
        <taxon>Candidatus Comchoanobacteraceae</taxon>
        <taxon>Candidatus Comchoanobacter</taxon>
    </lineage>
</organism>
<dbReference type="RefSeq" id="WP_258568153.1">
    <property type="nucleotide sequence ID" value="NZ_CP092900.1"/>
</dbReference>
<dbReference type="Proteomes" id="UP001055955">
    <property type="component" value="Chromosome"/>
</dbReference>
<evidence type="ECO:0000313" key="2">
    <source>
        <dbReference type="Proteomes" id="UP001055955"/>
    </source>
</evidence>
<evidence type="ECO:0000313" key="1">
    <source>
        <dbReference type="EMBL" id="UTC24370.1"/>
    </source>
</evidence>
<protein>
    <submittedName>
        <fullName evidence="1">Uncharacterized protein</fullName>
    </submittedName>
</protein>
<reference evidence="1 2" key="1">
    <citation type="journal article" date="2022" name="Nat. Microbiol.">
        <title>The microbiome of a bacterivorous marine choanoflagellate contains a resource-demanding obligate bacterial associate.</title>
        <authorList>
            <person name="Needham D.M."/>
            <person name="Poirier C."/>
            <person name="Bachy C."/>
            <person name="George E.E."/>
            <person name="Wilken S."/>
            <person name="Yung C.C.M."/>
            <person name="Limardo A.J."/>
            <person name="Morando M."/>
            <person name="Sudek L."/>
            <person name="Malmstrom R.R."/>
            <person name="Keeling P.J."/>
            <person name="Santoro A.E."/>
            <person name="Worden A.Z."/>
        </authorList>
    </citation>
    <scope>NUCLEOTIDE SEQUENCE [LARGE SCALE GENOMIC DNA]</scope>
    <source>
        <strain evidence="1 2">Comchoano-1</strain>
    </source>
</reference>